<proteinExistence type="predicted"/>
<comment type="caution">
    <text evidence="1">The sequence shown here is derived from an EMBL/GenBank/DDBJ whole genome shotgun (WGS) entry which is preliminary data.</text>
</comment>
<keyword evidence="1" id="KW-0378">Hydrolase</keyword>
<protein>
    <submittedName>
        <fullName evidence="1">RidA family protein</fullName>
        <ecNumber evidence="1">3.5.-.-</ecNumber>
    </submittedName>
</protein>
<sequence>MLETYNPEGWAKPRGYSQVVAGEGRHVFLSGQIGWNPRTEKLEAQSLAEEARQTLANVVEALAAAGAGPEHLAAMTWYVTDLDAYRAAARDIGKAYRELIGNHLPAITLVPVPGLLMEEARIEIEARAIIQKS</sequence>
<organism evidence="1 2">
    <name type="scientific">Mesorhizobium australafricanum</name>
    <dbReference type="NCBI Taxonomy" id="3072311"/>
    <lineage>
        <taxon>Bacteria</taxon>
        <taxon>Pseudomonadati</taxon>
        <taxon>Pseudomonadota</taxon>
        <taxon>Alphaproteobacteria</taxon>
        <taxon>Hyphomicrobiales</taxon>
        <taxon>Phyllobacteriaceae</taxon>
        <taxon>Mesorhizobium</taxon>
    </lineage>
</organism>
<dbReference type="Pfam" id="PF01042">
    <property type="entry name" value="Ribonuc_L-PSP"/>
    <property type="match status" value="1"/>
</dbReference>
<dbReference type="EC" id="3.5.-.-" evidence="1"/>
<dbReference type="Proteomes" id="UP001272097">
    <property type="component" value="Unassembled WGS sequence"/>
</dbReference>
<evidence type="ECO:0000313" key="1">
    <source>
        <dbReference type="EMBL" id="MDX8443322.1"/>
    </source>
</evidence>
<dbReference type="EMBL" id="JAVIIS010000060">
    <property type="protein sequence ID" value="MDX8443322.1"/>
    <property type="molecule type" value="Genomic_DNA"/>
</dbReference>
<evidence type="ECO:0000313" key="2">
    <source>
        <dbReference type="Proteomes" id="UP001272097"/>
    </source>
</evidence>
<accession>A0ABU4X4T1</accession>
<reference evidence="1 2" key="1">
    <citation type="submission" date="2023-08" db="EMBL/GenBank/DDBJ databases">
        <title>Implementing the SeqCode for naming new Mesorhizobium species isolated from Vachellia karroo root nodules.</title>
        <authorList>
            <person name="Van Lill M."/>
        </authorList>
    </citation>
    <scope>NUCLEOTIDE SEQUENCE [LARGE SCALE GENOMIC DNA]</scope>
    <source>
        <strain evidence="1 2">VK3E</strain>
    </source>
</reference>
<dbReference type="InterPro" id="IPR035959">
    <property type="entry name" value="RutC-like_sf"/>
</dbReference>
<dbReference type="GO" id="GO:0016787">
    <property type="term" value="F:hydrolase activity"/>
    <property type="evidence" value="ECO:0007669"/>
    <property type="project" value="UniProtKB-KW"/>
</dbReference>
<dbReference type="PANTHER" id="PTHR43857:SF1">
    <property type="entry name" value="YJGH FAMILY PROTEIN"/>
    <property type="match status" value="1"/>
</dbReference>
<dbReference type="Gene3D" id="3.30.1330.40">
    <property type="entry name" value="RutC-like"/>
    <property type="match status" value="1"/>
</dbReference>
<dbReference type="RefSeq" id="WP_320217310.1">
    <property type="nucleotide sequence ID" value="NZ_JAVIIS010000060.1"/>
</dbReference>
<dbReference type="SUPFAM" id="SSF55298">
    <property type="entry name" value="YjgF-like"/>
    <property type="match status" value="1"/>
</dbReference>
<keyword evidence="2" id="KW-1185">Reference proteome</keyword>
<dbReference type="InterPro" id="IPR006175">
    <property type="entry name" value="YjgF/YER057c/UK114"/>
</dbReference>
<gene>
    <name evidence="1" type="ORF">RFM51_27515</name>
</gene>
<name>A0ABU4X4T1_9HYPH</name>
<dbReference type="CDD" id="cd00448">
    <property type="entry name" value="YjgF_YER057c_UK114_family"/>
    <property type="match status" value="1"/>
</dbReference>
<dbReference type="PANTHER" id="PTHR43857">
    <property type="entry name" value="BLR7761 PROTEIN"/>
    <property type="match status" value="1"/>
</dbReference>